<dbReference type="PRINTS" id="PR00032">
    <property type="entry name" value="HTHARAC"/>
</dbReference>
<dbReference type="RefSeq" id="WP_184339569.1">
    <property type="nucleotide sequence ID" value="NZ_JACHIG010000004.1"/>
</dbReference>
<name>A0A7W7YAI9_9BACT</name>
<evidence type="ECO:0000256" key="3">
    <source>
        <dbReference type="ARBA" id="ARBA00023163"/>
    </source>
</evidence>
<proteinExistence type="predicted"/>
<evidence type="ECO:0000313" key="6">
    <source>
        <dbReference type="EMBL" id="MBB5032648.1"/>
    </source>
</evidence>
<protein>
    <submittedName>
        <fullName evidence="6">AraC-like DNA-binding protein</fullName>
    </submittedName>
</protein>
<dbReference type="InterPro" id="IPR009057">
    <property type="entry name" value="Homeodomain-like_sf"/>
</dbReference>
<keyword evidence="7" id="KW-1185">Reference proteome</keyword>
<dbReference type="SMART" id="SM00342">
    <property type="entry name" value="HTH_ARAC"/>
    <property type="match status" value="1"/>
</dbReference>
<feature type="domain" description="HTH araC/xylS-type" evidence="5">
    <location>
        <begin position="182"/>
        <end position="280"/>
    </location>
</feature>
<dbReference type="PANTHER" id="PTHR46796">
    <property type="entry name" value="HTH-TYPE TRANSCRIPTIONAL ACTIVATOR RHAS-RELATED"/>
    <property type="match status" value="1"/>
</dbReference>
<reference evidence="6 7" key="1">
    <citation type="submission" date="2020-08" db="EMBL/GenBank/DDBJ databases">
        <title>Genomic Encyclopedia of Type Strains, Phase IV (KMG-IV): sequencing the most valuable type-strain genomes for metagenomic binning, comparative biology and taxonomic classification.</title>
        <authorList>
            <person name="Goeker M."/>
        </authorList>
    </citation>
    <scope>NUCLEOTIDE SEQUENCE [LARGE SCALE GENOMIC DNA]</scope>
    <source>
        <strain evidence="6 7">DSM 12252</strain>
    </source>
</reference>
<organism evidence="6 7">
    <name type="scientific">Prosthecobacter vanneervenii</name>
    <dbReference type="NCBI Taxonomy" id="48466"/>
    <lineage>
        <taxon>Bacteria</taxon>
        <taxon>Pseudomonadati</taxon>
        <taxon>Verrucomicrobiota</taxon>
        <taxon>Verrucomicrobiia</taxon>
        <taxon>Verrucomicrobiales</taxon>
        <taxon>Verrucomicrobiaceae</taxon>
        <taxon>Prosthecobacter</taxon>
    </lineage>
</organism>
<dbReference type="InterPro" id="IPR050204">
    <property type="entry name" value="AraC_XylS_family_regulators"/>
</dbReference>
<dbReference type="GO" id="GO:0003700">
    <property type="term" value="F:DNA-binding transcription factor activity"/>
    <property type="evidence" value="ECO:0007669"/>
    <property type="project" value="InterPro"/>
</dbReference>
<feature type="compositionally biased region" description="Low complexity" evidence="4">
    <location>
        <begin position="16"/>
        <end position="33"/>
    </location>
</feature>
<evidence type="ECO:0000313" key="7">
    <source>
        <dbReference type="Proteomes" id="UP000590740"/>
    </source>
</evidence>
<dbReference type="PROSITE" id="PS00041">
    <property type="entry name" value="HTH_ARAC_FAMILY_1"/>
    <property type="match status" value="1"/>
</dbReference>
<feature type="region of interest" description="Disordered" evidence="4">
    <location>
        <begin position="1"/>
        <end position="42"/>
    </location>
</feature>
<dbReference type="Gene3D" id="3.30.450.20">
    <property type="entry name" value="PAS domain"/>
    <property type="match status" value="1"/>
</dbReference>
<dbReference type="SUPFAM" id="SSF55785">
    <property type="entry name" value="PYP-like sensor domain (PAS domain)"/>
    <property type="match status" value="1"/>
</dbReference>
<dbReference type="Gene3D" id="1.10.10.60">
    <property type="entry name" value="Homeodomain-like"/>
    <property type="match status" value="2"/>
</dbReference>
<dbReference type="Pfam" id="PF08448">
    <property type="entry name" value="PAS_4"/>
    <property type="match status" value="1"/>
</dbReference>
<dbReference type="InterPro" id="IPR018062">
    <property type="entry name" value="HTH_AraC-typ_CS"/>
</dbReference>
<dbReference type="EMBL" id="JACHIG010000004">
    <property type="protein sequence ID" value="MBB5032648.1"/>
    <property type="molecule type" value="Genomic_DNA"/>
</dbReference>
<keyword evidence="3" id="KW-0804">Transcription</keyword>
<keyword evidence="2 6" id="KW-0238">DNA-binding</keyword>
<comment type="caution">
    <text evidence="6">The sequence shown here is derived from an EMBL/GenBank/DDBJ whole genome shotgun (WGS) entry which is preliminary data.</text>
</comment>
<keyword evidence="1" id="KW-0805">Transcription regulation</keyword>
<sequence>MPVPDTRPSARRPKSSRASALQPRRQQPQPSAPDQLLPDPATPQQFFASLGDGRQILDALERVPGAMFMVKDLHSRYLFMSRSLKEAIHLPAHFDVTGRTDFDLFPRIIAENFRQNDRRVFQTSQPLVQEIHATGFFDHPTSWCYSSKYPLHDQCGRVIGLITINEKHTDVMGAGSELDRLLPAIDHISRHYAMRITIAALARLCGFSSSHFMRIFRQRLLMTPRAYIEQVRLFHASDSLRRTAASVAEIALAAGFYDPSSFVKRFKRFTGLTPLHYRRQQQHRTRAALAIPAVP</sequence>
<dbReference type="InterPro" id="IPR020449">
    <property type="entry name" value="Tscrpt_reg_AraC-type_HTH"/>
</dbReference>
<evidence type="ECO:0000256" key="4">
    <source>
        <dbReference type="SAM" id="MobiDB-lite"/>
    </source>
</evidence>
<dbReference type="GO" id="GO:0043565">
    <property type="term" value="F:sequence-specific DNA binding"/>
    <property type="evidence" value="ECO:0007669"/>
    <property type="project" value="InterPro"/>
</dbReference>
<evidence type="ECO:0000256" key="1">
    <source>
        <dbReference type="ARBA" id="ARBA00023015"/>
    </source>
</evidence>
<accession>A0A7W7YAI9</accession>
<dbReference type="SUPFAM" id="SSF46689">
    <property type="entry name" value="Homeodomain-like"/>
    <property type="match status" value="2"/>
</dbReference>
<gene>
    <name evidence="6" type="ORF">HNQ65_002230</name>
</gene>
<evidence type="ECO:0000256" key="2">
    <source>
        <dbReference type="ARBA" id="ARBA00023125"/>
    </source>
</evidence>
<dbReference type="InterPro" id="IPR013656">
    <property type="entry name" value="PAS_4"/>
</dbReference>
<dbReference type="PROSITE" id="PS01124">
    <property type="entry name" value="HTH_ARAC_FAMILY_2"/>
    <property type="match status" value="1"/>
</dbReference>
<dbReference type="PANTHER" id="PTHR46796:SF13">
    <property type="entry name" value="HTH-TYPE TRANSCRIPTIONAL ACTIVATOR RHAS"/>
    <property type="match status" value="1"/>
</dbReference>
<dbReference type="InterPro" id="IPR018060">
    <property type="entry name" value="HTH_AraC"/>
</dbReference>
<evidence type="ECO:0000259" key="5">
    <source>
        <dbReference type="PROSITE" id="PS01124"/>
    </source>
</evidence>
<dbReference type="AlphaFoldDB" id="A0A7W7YAI9"/>
<dbReference type="Proteomes" id="UP000590740">
    <property type="component" value="Unassembled WGS sequence"/>
</dbReference>
<dbReference type="InterPro" id="IPR035965">
    <property type="entry name" value="PAS-like_dom_sf"/>
</dbReference>
<dbReference type="Pfam" id="PF12833">
    <property type="entry name" value="HTH_18"/>
    <property type="match status" value="1"/>
</dbReference>